<dbReference type="InterPro" id="IPR058792">
    <property type="entry name" value="Beta-barrel_RND_2"/>
</dbReference>
<evidence type="ECO:0000313" key="9">
    <source>
        <dbReference type="Proteomes" id="UP000052008"/>
    </source>
</evidence>
<dbReference type="STRING" id="1703770.AMJ39_07775"/>
<dbReference type="Gene3D" id="2.40.50.100">
    <property type="match status" value="1"/>
</dbReference>
<feature type="domain" description="YknX-like C-terminal permuted SH3-like" evidence="7">
    <location>
        <begin position="292"/>
        <end position="357"/>
    </location>
</feature>
<feature type="domain" description="CusB-like beta-barrel" evidence="6">
    <location>
        <begin position="214"/>
        <end position="284"/>
    </location>
</feature>
<gene>
    <name evidence="8" type="ORF">AMJ39_07775</name>
</gene>
<dbReference type="Gene3D" id="2.40.420.20">
    <property type="match status" value="1"/>
</dbReference>
<feature type="domain" description="Multidrug resistance protein MdtA-like barrel-sandwich hybrid" evidence="5">
    <location>
        <begin position="71"/>
        <end position="204"/>
    </location>
</feature>
<keyword evidence="3" id="KW-0175">Coiled coil</keyword>
<protein>
    <submittedName>
        <fullName evidence="8">Uncharacterized protein</fullName>
    </submittedName>
</protein>
<evidence type="ECO:0000256" key="2">
    <source>
        <dbReference type="ARBA" id="ARBA00022448"/>
    </source>
</evidence>
<evidence type="ECO:0000256" key="4">
    <source>
        <dbReference type="SAM" id="SignalP"/>
    </source>
</evidence>
<name>A0A0S7WQR2_UNCT6</name>
<dbReference type="Proteomes" id="UP000052008">
    <property type="component" value="Unassembled WGS sequence"/>
</dbReference>
<accession>A0A0S7WQR2</accession>
<dbReference type="InterPro" id="IPR006143">
    <property type="entry name" value="RND_pump_MFP"/>
</dbReference>
<evidence type="ECO:0000256" key="1">
    <source>
        <dbReference type="ARBA" id="ARBA00009477"/>
    </source>
</evidence>
<feature type="signal peptide" evidence="4">
    <location>
        <begin position="1"/>
        <end position="22"/>
    </location>
</feature>
<dbReference type="Pfam" id="PF25954">
    <property type="entry name" value="Beta-barrel_RND_2"/>
    <property type="match status" value="1"/>
</dbReference>
<keyword evidence="2" id="KW-0813">Transport</keyword>
<evidence type="ECO:0000259" key="7">
    <source>
        <dbReference type="Pfam" id="PF25989"/>
    </source>
</evidence>
<feature type="chain" id="PRO_5006639650" evidence="4">
    <location>
        <begin position="23"/>
        <end position="363"/>
    </location>
</feature>
<dbReference type="FunFam" id="2.40.420.20:FF:000006">
    <property type="entry name" value="RND family efflux transporter MFP subunit"/>
    <property type="match status" value="1"/>
</dbReference>
<dbReference type="Pfam" id="PF25917">
    <property type="entry name" value="BSH_RND"/>
    <property type="match status" value="1"/>
</dbReference>
<dbReference type="InterPro" id="IPR058625">
    <property type="entry name" value="MdtA-like_BSH"/>
</dbReference>
<dbReference type="AlphaFoldDB" id="A0A0S7WQR2"/>
<keyword evidence="4" id="KW-0732">Signal</keyword>
<dbReference type="PANTHER" id="PTHR30469">
    <property type="entry name" value="MULTIDRUG RESISTANCE PROTEIN MDTA"/>
    <property type="match status" value="1"/>
</dbReference>
<dbReference type="Gene3D" id="1.10.287.470">
    <property type="entry name" value="Helix hairpin bin"/>
    <property type="match status" value="1"/>
</dbReference>
<dbReference type="PROSITE" id="PS51257">
    <property type="entry name" value="PROKAR_LIPOPROTEIN"/>
    <property type="match status" value="1"/>
</dbReference>
<sequence length="363" mass="38858">MSRSYQLLACAALLFMVVGCRGGGEPEPQPTPVPGMGTTPVVVEEIFPSPLQQTIQTAGTIEPMAQSTLYAGIEGQVIGIPQGANSAVRRGDLLVEIDSPALRLEIERAESDIQNMESEVREAERVHDEKKALHARYAIPWSELRQAEIALEASTATLDSARAALDTLLVAFDETKISSPIAGTITRMQVEVGDSVSRGQSLCTVSDMSRIRMKLDVPGRDAASLDKDQEVTIRTDARPGAEFSAHVANIASAPDPQPGNVLVTVVVDNPRGRLSTGRTGPVRILGRKVRDALAVPSDAVVERNGREVVYIADGDTAVERPVRLGISDGKRIEVLEGVAEWDYVVISGQEDLEPGTALSLPEP</sequence>
<dbReference type="Pfam" id="PF25989">
    <property type="entry name" value="YknX_C"/>
    <property type="match status" value="1"/>
</dbReference>
<feature type="coiled-coil region" evidence="3">
    <location>
        <begin position="99"/>
        <end position="164"/>
    </location>
</feature>
<comment type="caution">
    <text evidence="8">The sequence shown here is derived from an EMBL/GenBank/DDBJ whole genome shotgun (WGS) entry which is preliminary data.</text>
</comment>
<comment type="similarity">
    <text evidence="1">Belongs to the membrane fusion protein (MFP) (TC 8.A.1) family.</text>
</comment>
<evidence type="ECO:0000256" key="3">
    <source>
        <dbReference type="SAM" id="Coils"/>
    </source>
</evidence>
<evidence type="ECO:0000313" key="8">
    <source>
        <dbReference type="EMBL" id="KPJ52470.1"/>
    </source>
</evidence>
<dbReference type="GO" id="GO:1990281">
    <property type="term" value="C:efflux pump complex"/>
    <property type="evidence" value="ECO:0007669"/>
    <property type="project" value="TreeGrafter"/>
</dbReference>
<proteinExistence type="inferred from homology"/>
<organism evidence="8 9">
    <name type="scientific">candidate division TA06 bacterium DG_24</name>
    <dbReference type="NCBI Taxonomy" id="1703770"/>
    <lineage>
        <taxon>Bacteria</taxon>
        <taxon>Bacteria division TA06</taxon>
    </lineage>
</organism>
<evidence type="ECO:0000259" key="6">
    <source>
        <dbReference type="Pfam" id="PF25954"/>
    </source>
</evidence>
<dbReference type="SUPFAM" id="SSF111369">
    <property type="entry name" value="HlyD-like secretion proteins"/>
    <property type="match status" value="1"/>
</dbReference>
<evidence type="ECO:0000259" key="5">
    <source>
        <dbReference type="Pfam" id="PF25917"/>
    </source>
</evidence>
<dbReference type="GO" id="GO:0015562">
    <property type="term" value="F:efflux transmembrane transporter activity"/>
    <property type="evidence" value="ECO:0007669"/>
    <property type="project" value="TreeGrafter"/>
</dbReference>
<dbReference type="InterPro" id="IPR058637">
    <property type="entry name" value="YknX-like_C"/>
</dbReference>
<dbReference type="EMBL" id="LIZS01000057">
    <property type="protein sequence ID" value="KPJ52470.1"/>
    <property type="molecule type" value="Genomic_DNA"/>
</dbReference>
<dbReference type="NCBIfam" id="TIGR01730">
    <property type="entry name" value="RND_mfp"/>
    <property type="match status" value="1"/>
</dbReference>
<dbReference type="Gene3D" id="2.40.30.170">
    <property type="match status" value="1"/>
</dbReference>
<reference evidence="8 9" key="1">
    <citation type="journal article" date="2015" name="Microbiome">
        <title>Genomic resolution of linkages in carbon, nitrogen, and sulfur cycling among widespread estuary sediment bacteria.</title>
        <authorList>
            <person name="Baker B.J."/>
            <person name="Lazar C.S."/>
            <person name="Teske A.P."/>
            <person name="Dick G.J."/>
        </authorList>
    </citation>
    <scope>NUCLEOTIDE SEQUENCE [LARGE SCALE GENOMIC DNA]</scope>
    <source>
        <strain evidence="8">DG_24</strain>
    </source>
</reference>